<proteinExistence type="predicted"/>
<accession>A0A7C1W0X4</accession>
<feature type="domain" description="ChlI/MoxR AAA lid" evidence="2">
    <location>
        <begin position="324"/>
        <end position="372"/>
    </location>
</feature>
<dbReference type="Pfam" id="PF07728">
    <property type="entry name" value="AAA_5"/>
    <property type="match status" value="1"/>
</dbReference>
<reference evidence="3" key="1">
    <citation type="journal article" date="2020" name="mSystems">
        <title>Genome- and Community-Level Interaction Insights into Carbon Utilization and Element Cycling Functions of Hydrothermarchaeota in Hydrothermal Sediment.</title>
        <authorList>
            <person name="Zhou Z."/>
            <person name="Liu Y."/>
            <person name="Xu W."/>
            <person name="Pan J."/>
            <person name="Luo Z.H."/>
            <person name="Li M."/>
        </authorList>
    </citation>
    <scope>NUCLEOTIDE SEQUENCE [LARGE SCALE GENOMIC DNA]</scope>
    <source>
        <strain evidence="3">HyVt-389</strain>
    </source>
</reference>
<dbReference type="Gene3D" id="3.40.50.300">
    <property type="entry name" value="P-loop containing nucleotide triphosphate hydrolases"/>
    <property type="match status" value="1"/>
</dbReference>
<dbReference type="InterPro" id="IPR050764">
    <property type="entry name" value="CbbQ/NirQ/NorQ/GpvN"/>
</dbReference>
<evidence type="ECO:0000259" key="2">
    <source>
        <dbReference type="Pfam" id="PF17863"/>
    </source>
</evidence>
<dbReference type="PANTHER" id="PTHR42759:SF1">
    <property type="entry name" value="MAGNESIUM-CHELATASE SUBUNIT CHLD"/>
    <property type="match status" value="1"/>
</dbReference>
<gene>
    <name evidence="3" type="ORF">ENI35_07325</name>
</gene>
<dbReference type="Proteomes" id="UP000885738">
    <property type="component" value="Unassembled WGS sequence"/>
</dbReference>
<dbReference type="SUPFAM" id="SSF52540">
    <property type="entry name" value="P-loop containing nucleoside triphosphate hydrolases"/>
    <property type="match status" value="1"/>
</dbReference>
<dbReference type="AlphaFoldDB" id="A0A7C1W0X4"/>
<dbReference type="PANTHER" id="PTHR42759">
    <property type="entry name" value="MOXR FAMILY PROTEIN"/>
    <property type="match status" value="1"/>
</dbReference>
<dbReference type="Pfam" id="PF17863">
    <property type="entry name" value="AAA_lid_2"/>
    <property type="match status" value="1"/>
</dbReference>
<dbReference type="InterPro" id="IPR011704">
    <property type="entry name" value="ATPase_dyneun-rel_AAA"/>
</dbReference>
<protein>
    <recommendedName>
        <fullName evidence="4">ATPase dynein-related AAA domain-containing protein</fullName>
    </recommendedName>
</protein>
<name>A0A7C1W0X4_DESA2</name>
<dbReference type="InterPro" id="IPR027417">
    <property type="entry name" value="P-loop_NTPase"/>
</dbReference>
<dbReference type="GO" id="GO:0016887">
    <property type="term" value="F:ATP hydrolysis activity"/>
    <property type="evidence" value="ECO:0007669"/>
    <property type="project" value="InterPro"/>
</dbReference>
<dbReference type="Gene3D" id="1.10.8.80">
    <property type="entry name" value="Magnesium chelatase subunit I, C-Terminal domain"/>
    <property type="match status" value="1"/>
</dbReference>
<dbReference type="GO" id="GO:0005524">
    <property type="term" value="F:ATP binding"/>
    <property type="evidence" value="ECO:0007669"/>
    <property type="project" value="InterPro"/>
</dbReference>
<evidence type="ECO:0008006" key="4">
    <source>
        <dbReference type="Google" id="ProtNLM"/>
    </source>
</evidence>
<evidence type="ECO:0000313" key="3">
    <source>
        <dbReference type="EMBL" id="HEC68597.1"/>
    </source>
</evidence>
<sequence length="441" mass="51559">MQAIEKIRNLYQVARDYFYFGDEVFVCQERYEPVVLLGIITLILDGKELIYGSYGSGKTTSSERLSSFIKGLPLEFLQATTIFGHPEQTEEKIKATLDLAALQKEGQEIVRWRVVPYAPVVIIDEINRLPVGKQSMLLNEVDRNIWNWRGETIIFKEQKAFFATINYQDLGTTQIIPPLLDRFDVAVETTRLHPIRKRLVRRGIDDSILSHKTLAARMLNFILSHNRTEQAEVVEAYINQISTEFKEQIEKRFSEQGISIKIPRKEEMQEIKEEIENISVSEDVELFLDYLGQEVYCQKSLQKDFSRCGDCHYKNFACADLYSISHRAEQSLFHYAKALAWINGESKVSLEHLQAIFPYVLWHRTSLSDERMAKTRDMEKETGDRFYAVYEILQDVKKRWEEHRNYQIDAYMALKKEDTKTILSLAERIDHPFFKALAREI</sequence>
<feature type="domain" description="ATPase dynein-related AAA" evidence="1">
    <location>
        <begin position="49"/>
        <end position="183"/>
    </location>
</feature>
<dbReference type="EMBL" id="DRIH01000265">
    <property type="protein sequence ID" value="HEC68597.1"/>
    <property type="molecule type" value="Genomic_DNA"/>
</dbReference>
<dbReference type="InterPro" id="IPR041628">
    <property type="entry name" value="ChlI/MoxR_AAA_lid"/>
</dbReference>
<evidence type="ECO:0000259" key="1">
    <source>
        <dbReference type="Pfam" id="PF07728"/>
    </source>
</evidence>
<organism evidence="3">
    <name type="scientific">Desulfofervidus auxilii</name>
    <dbReference type="NCBI Taxonomy" id="1621989"/>
    <lineage>
        <taxon>Bacteria</taxon>
        <taxon>Pseudomonadati</taxon>
        <taxon>Thermodesulfobacteriota</taxon>
        <taxon>Candidatus Desulfofervidia</taxon>
        <taxon>Candidatus Desulfofervidales</taxon>
        <taxon>Candidatus Desulfofervidaceae</taxon>
        <taxon>Candidatus Desulfofervidus</taxon>
    </lineage>
</organism>
<comment type="caution">
    <text evidence="3">The sequence shown here is derived from an EMBL/GenBank/DDBJ whole genome shotgun (WGS) entry which is preliminary data.</text>
</comment>